<gene>
    <name evidence="1" type="ORF">FMOSSE_LOCUS11891</name>
</gene>
<name>A0A9N9HA35_FUNMO</name>
<organism evidence="1 2">
    <name type="scientific">Funneliformis mosseae</name>
    <name type="common">Endomycorrhizal fungus</name>
    <name type="synonym">Glomus mosseae</name>
    <dbReference type="NCBI Taxonomy" id="27381"/>
    <lineage>
        <taxon>Eukaryota</taxon>
        <taxon>Fungi</taxon>
        <taxon>Fungi incertae sedis</taxon>
        <taxon>Mucoromycota</taxon>
        <taxon>Glomeromycotina</taxon>
        <taxon>Glomeromycetes</taxon>
        <taxon>Glomerales</taxon>
        <taxon>Glomeraceae</taxon>
        <taxon>Funneliformis</taxon>
    </lineage>
</organism>
<dbReference type="AlphaFoldDB" id="A0A9N9HA35"/>
<comment type="caution">
    <text evidence="1">The sequence shown here is derived from an EMBL/GenBank/DDBJ whole genome shotgun (WGS) entry which is preliminary data.</text>
</comment>
<sequence length="166" mass="19002">MCLYVSREFGSKYSAVKSLGIEATNAGKKVMVRGWLYSEKISISILNIFDLKSQSNTLPQCLGKSTEKFLVIDKPKYNVVLEVTWLWRIRDRIEEYINPKPKICMYTPEWYNNASIDLGEYCDSSYSETETETESISSDSSYFSESEVEEIVASECGSFEGMILDR</sequence>
<keyword evidence="2" id="KW-1185">Reference proteome</keyword>
<proteinExistence type="predicted"/>
<dbReference type="EMBL" id="CAJVPP010005109">
    <property type="protein sequence ID" value="CAG8660003.1"/>
    <property type="molecule type" value="Genomic_DNA"/>
</dbReference>
<reference evidence="1" key="1">
    <citation type="submission" date="2021-06" db="EMBL/GenBank/DDBJ databases">
        <authorList>
            <person name="Kallberg Y."/>
            <person name="Tangrot J."/>
            <person name="Rosling A."/>
        </authorList>
    </citation>
    <scope>NUCLEOTIDE SEQUENCE</scope>
    <source>
        <strain evidence="1">87-6 pot B 2015</strain>
    </source>
</reference>
<evidence type="ECO:0000313" key="1">
    <source>
        <dbReference type="EMBL" id="CAG8660003.1"/>
    </source>
</evidence>
<protein>
    <submittedName>
        <fullName evidence="1">4459_t:CDS:1</fullName>
    </submittedName>
</protein>
<evidence type="ECO:0000313" key="2">
    <source>
        <dbReference type="Proteomes" id="UP000789375"/>
    </source>
</evidence>
<accession>A0A9N9HA35</accession>
<dbReference type="Proteomes" id="UP000789375">
    <property type="component" value="Unassembled WGS sequence"/>
</dbReference>